<evidence type="ECO:0000256" key="1">
    <source>
        <dbReference type="SAM" id="Phobius"/>
    </source>
</evidence>
<keyword evidence="1" id="KW-0812">Transmembrane</keyword>
<reference evidence="2 3" key="1">
    <citation type="submission" date="2022-01" db="EMBL/GenBank/DDBJ databases">
        <authorList>
            <person name="Xiong W."/>
            <person name="Schranz E."/>
        </authorList>
    </citation>
    <scope>NUCLEOTIDE SEQUENCE [LARGE SCALE GENOMIC DNA]</scope>
</reference>
<proteinExistence type="predicted"/>
<dbReference type="EMBL" id="CAKMRJ010005745">
    <property type="protein sequence ID" value="CAH1453929.1"/>
    <property type="molecule type" value="Genomic_DNA"/>
</dbReference>
<accession>A0AAU9PUN9</accession>
<feature type="transmembrane region" description="Helical" evidence="1">
    <location>
        <begin position="12"/>
        <end position="37"/>
    </location>
</feature>
<organism evidence="2 3">
    <name type="scientific">Lactuca virosa</name>
    <dbReference type="NCBI Taxonomy" id="75947"/>
    <lineage>
        <taxon>Eukaryota</taxon>
        <taxon>Viridiplantae</taxon>
        <taxon>Streptophyta</taxon>
        <taxon>Embryophyta</taxon>
        <taxon>Tracheophyta</taxon>
        <taxon>Spermatophyta</taxon>
        <taxon>Magnoliopsida</taxon>
        <taxon>eudicotyledons</taxon>
        <taxon>Gunneridae</taxon>
        <taxon>Pentapetalae</taxon>
        <taxon>asterids</taxon>
        <taxon>campanulids</taxon>
        <taxon>Asterales</taxon>
        <taxon>Asteraceae</taxon>
        <taxon>Cichorioideae</taxon>
        <taxon>Cichorieae</taxon>
        <taxon>Lactucinae</taxon>
        <taxon>Lactuca</taxon>
    </lineage>
</organism>
<evidence type="ECO:0000313" key="3">
    <source>
        <dbReference type="Proteomes" id="UP001157418"/>
    </source>
</evidence>
<keyword evidence="3" id="KW-1185">Reference proteome</keyword>
<name>A0AAU9PUN9_9ASTR</name>
<dbReference type="Proteomes" id="UP001157418">
    <property type="component" value="Unassembled WGS sequence"/>
</dbReference>
<gene>
    <name evidence="2" type="ORF">LVIROSA_LOCUS39134</name>
</gene>
<protein>
    <recommendedName>
        <fullName evidence="4">Secreted protein</fullName>
    </recommendedName>
</protein>
<evidence type="ECO:0008006" key="4">
    <source>
        <dbReference type="Google" id="ProtNLM"/>
    </source>
</evidence>
<keyword evidence="1" id="KW-1133">Transmembrane helix</keyword>
<keyword evidence="1" id="KW-0472">Membrane</keyword>
<dbReference type="AlphaFoldDB" id="A0AAU9PUN9"/>
<evidence type="ECO:0000313" key="2">
    <source>
        <dbReference type="EMBL" id="CAH1453929.1"/>
    </source>
</evidence>
<comment type="caution">
    <text evidence="2">The sequence shown here is derived from an EMBL/GenBank/DDBJ whole genome shotgun (WGS) entry which is preliminary data.</text>
</comment>
<sequence length="89" mass="10286">MKTQICFSTGQYVFLLFSITCLIIDFGLHITNITWLAQRLLRNPKERPCLSNQSLFWFIRSVKLNSFWQQPIGCITQKDILGTKSSDGD</sequence>